<dbReference type="CDD" id="cd08044">
    <property type="entry name" value="TAF5_NTD2"/>
    <property type="match status" value="1"/>
</dbReference>
<evidence type="ECO:0000259" key="8">
    <source>
        <dbReference type="Pfam" id="PF04494"/>
    </source>
</evidence>
<keyword evidence="10" id="KW-1185">Reference proteome</keyword>
<dbReference type="GO" id="GO:0006367">
    <property type="term" value="P:transcription initiation at RNA polymerase II promoter"/>
    <property type="evidence" value="ECO:0007669"/>
    <property type="project" value="TreeGrafter"/>
</dbReference>
<keyword evidence="3" id="KW-0677">Repeat</keyword>
<dbReference type="SUPFAM" id="SSF160897">
    <property type="entry name" value="Taf5 N-terminal domain-like"/>
    <property type="match status" value="1"/>
</dbReference>
<name>A0AAU9J6R1_9CILI</name>
<dbReference type="SUPFAM" id="SSF50978">
    <property type="entry name" value="WD40 repeat-like"/>
    <property type="match status" value="1"/>
</dbReference>
<dbReference type="PANTHER" id="PTHR19879">
    <property type="entry name" value="TRANSCRIPTION INITIATION FACTOR TFIID"/>
    <property type="match status" value="1"/>
</dbReference>
<dbReference type="Gene3D" id="1.25.40.500">
    <property type="entry name" value="TFIID subunit TAF5, NTD2 domain"/>
    <property type="match status" value="1"/>
</dbReference>
<evidence type="ECO:0000256" key="6">
    <source>
        <dbReference type="ARBA" id="ARBA00023242"/>
    </source>
</evidence>
<dbReference type="Pfam" id="PF00400">
    <property type="entry name" value="WD40"/>
    <property type="match status" value="5"/>
</dbReference>
<organism evidence="9 10">
    <name type="scientific">Blepharisma stoltei</name>
    <dbReference type="NCBI Taxonomy" id="1481888"/>
    <lineage>
        <taxon>Eukaryota</taxon>
        <taxon>Sar</taxon>
        <taxon>Alveolata</taxon>
        <taxon>Ciliophora</taxon>
        <taxon>Postciliodesmatophora</taxon>
        <taxon>Heterotrichea</taxon>
        <taxon>Heterotrichida</taxon>
        <taxon>Blepharismidae</taxon>
        <taxon>Blepharisma</taxon>
    </lineage>
</organism>
<dbReference type="Pfam" id="PF04494">
    <property type="entry name" value="TFIID_NTD2"/>
    <property type="match status" value="1"/>
</dbReference>
<keyword evidence="6" id="KW-0539">Nucleus</keyword>
<dbReference type="PANTHER" id="PTHR19879:SF1">
    <property type="entry name" value="CANNONBALL-RELATED"/>
    <property type="match status" value="1"/>
</dbReference>
<evidence type="ECO:0000256" key="1">
    <source>
        <dbReference type="ARBA" id="ARBA00004123"/>
    </source>
</evidence>
<dbReference type="GO" id="GO:0005669">
    <property type="term" value="C:transcription factor TFIID complex"/>
    <property type="evidence" value="ECO:0007669"/>
    <property type="project" value="TreeGrafter"/>
</dbReference>
<sequence length="559" mass="62748">MESEKVIFSYLKSRGYKTTEQSLKGEVKNATKLDLSQSGPLPLCEVAMDELFKSMHDANNDEVYIETFRTLLEWIETVLDTYKEDLQKIVSPIFQYLYLHMINRNMLESASVFFEEFSQYHSNKEELKELKGIEKPEDLDSEFVQNLFSHKCVILMNKYSIALLMSFIESSRLGLLLFIINQHLDLQASTDSQSSVPVLLGDDVAILHDTSNLILIPVIEKDMKIFKDLRVPFPAVDPDLQEKVNSEISQKTDLSENNLPSIICHSALNSNNSMLCLEISVEGTVIAAGFEDSSIRVWNLLRPVQVWKNSMTNEEELREYIQLIGHSEAVFCLSFSPNTQLLISGSEDCTIRLWSLISNSCLVVYRHHPFPVWSVTFGPMGHYFASGSFDTTAALWSTDNIEPLKIYSGHLSDVIVVKFHPNIHYLATGSNDKTIRIWEVASGNCVRIFISHAAAVTALIFSKSGKEIYSGDESGEVQKIDINEKNCISKIKLQGRISSLSLSQEGSLIACGSESNALTLANGDLNLVKNYPTKKIPMFAVNFTLRNLLVVGGPCLLEN</sequence>
<dbReference type="InterPro" id="IPR037264">
    <property type="entry name" value="TFIID_NTD2_sf"/>
</dbReference>
<protein>
    <recommendedName>
        <fullName evidence="8">TFIID subunit TAF5 NTD2 domain-containing protein</fullName>
    </recommendedName>
</protein>
<dbReference type="EMBL" id="CAJZBQ010000028">
    <property type="protein sequence ID" value="CAG9321484.1"/>
    <property type="molecule type" value="Genomic_DNA"/>
</dbReference>
<evidence type="ECO:0000313" key="9">
    <source>
        <dbReference type="EMBL" id="CAG9321484.1"/>
    </source>
</evidence>
<gene>
    <name evidence="9" type="ORF">BSTOLATCC_MIC28764</name>
</gene>
<dbReference type="PRINTS" id="PR00320">
    <property type="entry name" value="GPROTEINBRPT"/>
</dbReference>
<feature type="repeat" description="WD" evidence="7">
    <location>
        <begin position="323"/>
        <end position="364"/>
    </location>
</feature>
<evidence type="ECO:0000256" key="7">
    <source>
        <dbReference type="PROSITE-ProRule" id="PRU00221"/>
    </source>
</evidence>
<dbReference type="PROSITE" id="PS50082">
    <property type="entry name" value="WD_REPEATS_2"/>
    <property type="match status" value="4"/>
</dbReference>
<dbReference type="InterPro" id="IPR019775">
    <property type="entry name" value="WD40_repeat_CS"/>
</dbReference>
<feature type="domain" description="TFIID subunit TAF5 NTD2" evidence="8">
    <location>
        <begin position="60"/>
        <end position="184"/>
    </location>
</feature>
<feature type="repeat" description="WD" evidence="7">
    <location>
        <begin position="365"/>
        <end position="406"/>
    </location>
</feature>
<dbReference type="CDD" id="cd00200">
    <property type="entry name" value="WD40"/>
    <property type="match status" value="1"/>
</dbReference>
<reference evidence="9" key="1">
    <citation type="submission" date="2021-09" db="EMBL/GenBank/DDBJ databases">
        <authorList>
            <consortium name="AG Swart"/>
            <person name="Singh M."/>
            <person name="Singh A."/>
            <person name="Seah K."/>
            <person name="Emmerich C."/>
        </authorList>
    </citation>
    <scope>NUCLEOTIDE SEQUENCE</scope>
    <source>
        <strain evidence="9">ATCC30299</strain>
    </source>
</reference>
<dbReference type="InterPro" id="IPR001680">
    <property type="entry name" value="WD40_rpt"/>
</dbReference>
<evidence type="ECO:0000313" key="10">
    <source>
        <dbReference type="Proteomes" id="UP001162131"/>
    </source>
</evidence>
<feature type="repeat" description="WD" evidence="7">
    <location>
        <begin position="407"/>
        <end position="448"/>
    </location>
</feature>
<dbReference type="Gene3D" id="2.130.10.10">
    <property type="entry name" value="YVTN repeat-like/Quinoprotein amine dehydrogenase"/>
    <property type="match status" value="2"/>
</dbReference>
<evidence type="ECO:0000256" key="3">
    <source>
        <dbReference type="ARBA" id="ARBA00022737"/>
    </source>
</evidence>
<feature type="repeat" description="WD" evidence="7">
    <location>
        <begin position="267"/>
        <end position="300"/>
    </location>
</feature>
<dbReference type="Proteomes" id="UP001162131">
    <property type="component" value="Unassembled WGS sequence"/>
</dbReference>
<evidence type="ECO:0000256" key="2">
    <source>
        <dbReference type="ARBA" id="ARBA00022574"/>
    </source>
</evidence>
<comment type="caution">
    <text evidence="9">The sequence shown here is derived from an EMBL/GenBank/DDBJ whole genome shotgun (WGS) entry which is preliminary data.</text>
</comment>
<dbReference type="InterPro" id="IPR015943">
    <property type="entry name" value="WD40/YVTN_repeat-like_dom_sf"/>
</dbReference>
<keyword evidence="5" id="KW-0804">Transcription</keyword>
<dbReference type="InterPro" id="IPR007582">
    <property type="entry name" value="TFIID_NTD2"/>
</dbReference>
<dbReference type="PROSITE" id="PS50294">
    <property type="entry name" value="WD_REPEATS_REGION"/>
    <property type="match status" value="3"/>
</dbReference>
<keyword evidence="4" id="KW-0805">Transcription regulation</keyword>
<evidence type="ECO:0000256" key="5">
    <source>
        <dbReference type="ARBA" id="ARBA00023163"/>
    </source>
</evidence>
<evidence type="ECO:0000256" key="4">
    <source>
        <dbReference type="ARBA" id="ARBA00023015"/>
    </source>
</evidence>
<comment type="subcellular location">
    <subcellularLocation>
        <location evidence="1">Nucleus</location>
    </subcellularLocation>
</comment>
<dbReference type="PROSITE" id="PS00678">
    <property type="entry name" value="WD_REPEATS_1"/>
    <property type="match status" value="2"/>
</dbReference>
<dbReference type="AlphaFoldDB" id="A0AAU9J6R1"/>
<proteinExistence type="predicted"/>
<dbReference type="InterPro" id="IPR036322">
    <property type="entry name" value="WD40_repeat_dom_sf"/>
</dbReference>
<accession>A0AAU9J6R1</accession>
<keyword evidence="2 7" id="KW-0853">WD repeat</keyword>
<dbReference type="SMART" id="SM00320">
    <property type="entry name" value="WD40"/>
    <property type="match status" value="6"/>
</dbReference>
<dbReference type="InterPro" id="IPR020472">
    <property type="entry name" value="WD40_PAC1"/>
</dbReference>
<dbReference type="GO" id="GO:0016251">
    <property type="term" value="F:RNA polymerase II general transcription initiation factor activity"/>
    <property type="evidence" value="ECO:0007669"/>
    <property type="project" value="TreeGrafter"/>
</dbReference>